<evidence type="ECO:0000256" key="4">
    <source>
        <dbReference type="ARBA" id="ARBA00022555"/>
    </source>
</evidence>
<dbReference type="GO" id="GO:0030488">
    <property type="term" value="P:tRNA methylation"/>
    <property type="evidence" value="ECO:0007669"/>
    <property type="project" value="TreeGrafter"/>
</dbReference>
<comment type="caution">
    <text evidence="14">The sequence shown here is derived from an EMBL/GenBank/DDBJ whole genome shotgun (WGS) entry which is preliminary data.</text>
</comment>
<organism evidence="14 15">
    <name type="scientific">Ladona fulva</name>
    <name type="common">Scarce chaser dragonfly</name>
    <name type="synonym">Libellula fulva</name>
    <dbReference type="NCBI Taxonomy" id="123851"/>
    <lineage>
        <taxon>Eukaryota</taxon>
        <taxon>Metazoa</taxon>
        <taxon>Ecdysozoa</taxon>
        <taxon>Arthropoda</taxon>
        <taxon>Hexapoda</taxon>
        <taxon>Insecta</taxon>
        <taxon>Pterygota</taxon>
        <taxon>Palaeoptera</taxon>
        <taxon>Odonata</taxon>
        <taxon>Epiprocta</taxon>
        <taxon>Anisoptera</taxon>
        <taxon>Libelluloidea</taxon>
        <taxon>Libellulidae</taxon>
        <taxon>Ladona</taxon>
    </lineage>
</organism>
<evidence type="ECO:0000259" key="13">
    <source>
        <dbReference type="PROSITE" id="PS51686"/>
    </source>
</evidence>
<dbReference type="PANTHER" id="PTHR22808">
    <property type="entry name" value="NCL1 YEAST -RELATED NOL1/NOP2/FMU SUN DOMAIN-CONTAINING"/>
    <property type="match status" value="1"/>
</dbReference>
<dbReference type="GO" id="GO:0000049">
    <property type="term" value="F:tRNA binding"/>
    <property type="evidence" value="ECO:0007669"/>
    <property type="project" value="UniProtKB-KW"/>
</dbReference>
<dbReference type="PRINTS" id="PR02011">
    <property type="entry name" value="RCMTNCL1"/>
</dbReference>
<dbReference type="OrthoDB" id="6093671at2759"/>
<proteinExistence type="inferred from homology"/>
<evidence type="ECO:0000256" key="2">
    <source>
        <dbReference type="ARBA" id="ARBA00007494"/>
    </source>
</evidence>
<dbReference type="AlphaFoldDB" id="A0A8K0KRY5"/>
<feature type="domain" description="SAM-dependent MTase RsmB/NOP-type" evidence="13">
    <location>
        <begin position="1"/>
        <end position="208"/>
    </location>
</feature>
<evidence type="ECO:0000313" key="15">
    <source>
        <dbReference type="Proteomes" id="UP000792457"/>
    </source>
</evidence>
<dbReference type="InterPro" id="IPR023270">
    <property type="entry name" value="RCMT_NCL1"/>
</dbReference>
<dbReference type="PROSITE" id="PS01153">
    <property type="entry name" value="NOL1_NOP2_SUN"/>
    <property type="match status" value="1"/>
</dbReference>
<accession>A0A8K0KRY5</accession>
<evidence type="ECO:0000256" key="11">
    <source>
        <dbReference type="PROSITE-ProRule" id="PRU01023"/>
    </source>
</evidence>
<dbReference type="InterPro" id="IPR023267">
    <property type="entry name" value="RCMT"/>
</dbReference>
<evidence type="ECO:0000256" key="7">
    <source>
        <dbReference type="ARBA" id="ARBA00022691"/>
    </source>
</evidence>
<dbReference type="GO" id="GO:0005634">
    <property type="term" value="C:nucleus"/>
    <property type="evidence" value="ECO:0007669"/>
    <property type="project" value="UniProtKB-SubCell"/>
</dbReference>
<dbReference type="EMBL" id="KZ312452">
    <property type="protein sequence ID" value="KAG8240429.1"/>
    <property type="molecule type" value="Genomic_DNA"/>
</dbReference>
<feature type="binding site" evidence="11">
    <location>
        <position position="47"/>
    </location>
    <ligand>
        <name>S-adenosyl-L-methionine</name>
        <dbReference type="ChEBI" id="CHEBI:59789"/>
    </ligand>
</feature>
<dbReference type="PROSITE" id="PS51686">
    <property type="entry name" value="SAM_MT_RSMB_NOP"/>
    <property type="match status" value="1"/>
</dbReference>
<comment type="similarity">
    <text evidence="2 11">Belongs to the class I-like SAM-binding methyltransferase superfamily. RsmB/NOP family.</text>
</comment>
<name>A0A8K0KRY5_LADFU</name>
<evidence type="ECO:0000256" key="6">
    <source>
        <dbReference type="ARBA" id="ARBA00022679"/>
    </source>
</evidence>
<evidence type="ECO:0000256" key="3">
    <source>
        <dbReference type="ARBA" id="ARBA00012629"/>
    </source>
</evidence>
<dbReference type="Pfam" id="PF25376">
    <property type="entry name" value="Pre-PUA_NSUN2"/>
    <property type="match status" value="1"/>
</dbReference>
<dbReference type="InterPro" id="IPR057285">
    <property type="entry name" value="Pre-PUA_NSUN2"/>
</dbReference>
<keyword evidence="5 11" id="KW-0489">Methyltransferase</keyword>
<gene>
    <name evidence="14" type="ORF">J437_LFUL003143</name>
</gene>
<evidence type="ECO:0000256" key="8">
    <source>
        <dbReference type="ARBA" id="ARBA00022694"/>
    </source>
</evidence>
<keyword evidence="8" id="KW-0819">tRNA processing</keyword>
<evidence type="ECO:0000256" key="12">
    <source>
        <dbReference type="SAM" id="MobiDB-lite"/>
    </source>
</evidence>
<dbReference type="Proteomes" id="UP000792457">
    <property type="component" value="Unassembled WGS sequence"/>
</dbReference>
<comment type="caution">
    <text evidence="11">Lacks conserved residue(s) required for the propagation of feature annotation.</text>
</comment>
<sequence length="369" mass="41832">MLVHQAKRLSSPCFVITNHDSSVLPNFTVTDKDGGKGILKFDRILCDVPCSGDGTIRKNPDVWVKWNAANGNNLHGIQYRIARRGAEMLAVGGRMVYSTCSFNPLEDEAVIHRLIVETEGAMELVDVSDSLPGLKYSKGKLSWVPTSRDMVGYSSFSEVPEKWQTQIRPLMFPPSPDKAGDFHLDRCIRILPHHQDTGGFFVAVLQKTKLLPWEASAKIEKKISGDNGSGGKQKEPPRKKRRMHGFREDPFVFFEDDEPVWPEIKEFYGLDDLDPKLLLTRCKEGKKKNIYLTNSAVRDIVINNEEKIKFINTGVKSFVRCDNRSMKCSFRIAQEMAKLVKIGETSMLDFYDVLIQVNIRGDSQYITQL</sequence>
<dbReference type="Gene3D" id="3.40.50.150">
    <property type="entry name" value="Vaccinia Virus protein VP39"/>
    <property type="match status" value="1"/>
</dbReference>
<dbReference type="InterPro" id="IPR018314">
    <property type="entry name" value="RsmB/NOL1/NOP2-like_CS"/>
</dbReference>
<evidence type="ECO:0000313" key="14">
    <source>
        <dbReference type="EMBL" id="KAG8240429.1"/>
    </source>
</evidence>
<keyword evidence="6 11" id="KW-0808">Transferase</keyword>
<dbReference type="EC" id="2.1.1.203" evidence="3"/>
<keyword evidence="10" id="KW-0539">Nucleus</keyword>
<keyword evidence="7 11" id="KW-0949">S-adenosyl-L-methionine</keyword>
<evidence type="ECO:0000256" key="5">
    <source>
        <dbReference type="ARBA" id="ARBA00022603"/>
    </source>
</evidence>
<evidence type="ECO:0000256" key="10">
    <source>
        <dbReference type="ARBA" id="ARBA00023242"/>
    </source>
</evidence>
<dbReference type="InterPro" id="IPR001678">
    <property type="entry name" value="MeTrfase_RsmB-F_NOP2_dom"/>
</dbReference>
<protein>
    <recommendedName>
        <fullName evidence="3">tRNA (cytosine(34)-C(5))-methyltransferase</fullName>
        <ecNumber evidence="3">2.1.1.203</ecNumber>
    </recommendedName>
</protein>
<dbReference type="PANTHER" id="PTHR22808:SF1">
    <property type="entry name" value="RNA CYTOSINE-C(5)-METHYLTRANSFERASE NSUN2-RELATED"/>
    <property type="match status" value="1"/>
</dbReference>
<dbReference type="SUPFAM" id="SSF53335">
    <property type="entry name" value="S-adenosyl-L-methionine-dependent methyltransferases"/>
    <property type="match status" value="1"/>
</dbReference>
<keyword evidence="4" id="KW-0820">tRNA-binding</keyword>
<feature type="active site" description="Nucleophile" evidence="11">
    <location>
        <position position="100"/>
    </location>
</feature>
<reference evidence="14" key="2">
    <citation type="submission" date="2017-10" db="EMBL/GenBank/DDBJ databases">
        <title>Ladona fulva Genome sequencing and assembly.</title>
        <authorList>
            <person name="Murali S."/>
            <person name="Richards S."/>
            <person name="Bandaranaike D."/>
            <person name="Bellair M."/>
            <person name="Blankenburg K."/>
            <person name="Chao H."/>
            <person name="Dinh H."/>
            <person name="Doddapaneni H."/>
            <person name="Dugan-Rocha S."/>
            <person name="Elkadiri S."/>
            <person name="Gnanaolivu R."/>
            <person name="Hernandez B."/>
            <person name="Skinner E."/>
            <person name="Javaid M."/>
            <person name="Lee S."/>
            <person name="Li M."/>
            <person name="Ming W."/>
            <person name="Munidasa M."/>
            <person name="Muniz J."/>
            <person name="Nguyen L."/>
            <person name="Hughes D."/>
            <person name="Osuji N."/>
            <person name="Pu L.-L."/>
            <person name="Puazo M."/>
            <person name="Qu C."/>
            <person name="Quiroz J."/>
            <person name="Raj R."/>
            <person name="Weissenberger G."/>
            <person name="Xin Y."/>
            <person name="Zou X."/>
            <person name="Han Y."/>
            <person name="Worley K."/>
            <person name="Muzny D."/>
            <person name="Gibbs R."/>
        </authorList>
    </citation>
    <scope>NUCLEOTIDE SEQUENCE</scope>
    <source>
        <strain evidence="14">Sampled in the wild</strain>
    </source>
</reference>
<dbReference type="GO" id="GO:0016428">
    <property type="term" value="F:tRNA (cytidine-5-)-methyltransferase activity"/>
    <property type="evidence" value="ECO:0007669"/>
    <property type="project" value="InterPro"/>
</dbReference>
<dbReference type="PRINTS" id="PR02008">
    <property type="entry name" value="RCMTFAMILY"/>
</dbReference>
<dbReference type="InterPro" id="IPR029063">
    <property type="entry name" value="SAM-dependent_MTases_sf"/>
</dbReference>
<dbReference type="Pfam" id="PF01189">
    <property type="entry name" value="Methyltr_RsmB-F"/>
    <property type="match status" value="1"/>
</dbReference>
<reference evidence="14" key="1">
    <citation type="submission" date="2013-04" db="EMBL/GenBank/DDBJ databases">
        <authorList>
            <person name="Qu J."/>
            <person name="Murali S.C."/>
            <person name="Bandaranaike D."/>
            <person name="Bellair M."/>
            <person name="Blankenburg K."/>
            <person name="Chao H."/>
            <person name="Dinh H."/>
            <person name="Doddapaneni H."/>
            <person name="Downs B."/>
            <person name="Dugan-Rocha S."/>
            <person name="Elkadiri S."/>
            <person name="Gnanaolivu R.D."/>
            <person name="Hernandez B."/>
            <person name="Javaid M."/>
            <person name="Jayaseelan J.C."/>
            <person name="Lee S."/>
            <person name="Li M."/>
            <person name="Ming W."/>
            <person name="Munidasa M."/>
            <person name="Muniz J."/>
            <person name="Nguyen L."/>
            <person name="Ongeri F."/>
            <person name="Osuji N."/>
            <person name="Pu L.-L."/>
            <person name="Puazo M."/>
            <person name="Qu C."/>
            <person name="Quiroz J."/>
            <person name="Raj R."/>
            <person name="Weissenberger G."/>
            <person name="Xin Y."/>
            <person name="Zou X."/>
            <person name="Han Y."/>
            <person name="Richards S."/>
            <person name="Worley K."/>
            <person name="Muzny D."/>
            <person name="Gibbs R."/>
        </authorList>
    </citation>
    <scope>NUCLEOTIDE SEQUENCE</scope>
    <source>
        <strain evidence="14">Sampled in the wild</strain>
    </source>
</reference>
<evidence type="ECO:0000256" key="1">
    <source>
        <dbReference type="ARBA" id="ARBA00004123"/>
    </source>
</evidence>
<keyword evidence="9 11" id="KW-0694">RNA-binding</keyword>
<keyword evidence="15" id="KW-1185">Reference proteome</keyword>
<dbReference type="GO" id="GO:0005737">
    <property type="term" value="C:cytoplasm"/>
    <property type="evidence" value="ECO:0007669"/>
    <property type="project" value="TreeGrafter"/>
</dbReference>
<feature type="binding site" evidence="11">
    <location>
        <position position="20"/>
    </location>
    <ligand>
        <name>S-adenosyl-L-methionine</name>
        <dbReference type="ChEBI" id="CHEBI:59789"/>
    </ligand>
</feature>
<feature type="region of interest" description="Disordered" evidence="12">
    <location>
        <begin position="222"/>
        <end position="242"/>
    </location>
</feature>
<dbReference type="InterPro" id="IPR049560">
    <property type="entry name" value="MeTrfase_RsmB-F_NOP2_cat"/>
</dbReference>
<comment type="subcellular location">
    <subcellularLocation>
        <location evidence="1">Nucleus</location>
    </subcellularLocation>
</comment>
<evidence type="ECO:0000256" key="9">
    <source>
        <dbReference type="ARBA" id="ARBA00022884"/>
    </source>
</evidence>